<evidence type="ECO:0000313" key="3">
    <source>
        <dbReference type="Proteomes" id="UP000050792"/>
    </source>
</evidence>
<protein>
    <recommendedName>
        <fullName evidence="2">Ig-like domain-containing protein</fullName>
    </recommendedName>
</protein>
<dbReference type="SUPFAM" id="SSF48371">
    <property type="entry name" value="ARM repeat"/>
    <property type="match status" value="1"/>
</dbReference>
<feature type="domain" description="Ig-like" evidence="2">
    <location>
        <begin position="1103"/>
        <end position="1200"/>
    </location>
</feature>
<accession>A0AA85FND9</accession>
<keyword evidence="1" id="KW-1133">Transmembrane helix</keyword>
<keyword evidence="1" id="KW-0472">Membrane</keyword>
<evidence type="ECO:0000259" key="2">
    <source>
        <dbReference type="PROSITE" id="PS50835"/>
    </source>
</evidence>
<sequence>MICSHGVDSLIFEKSSSSEYEPDILRNLNCICCLTSVIFDQSLEHNIRQLYANKYLNFIEVSNLRCETIICSEKLLDKSITAILRTNSTKLLEKDQCTFTVLQCLFLLSSPKLKLKYLSYTYYQVIATIDKSQDYIYSLKLFCSLLDNIAAANSALPDLITNYIFVLINTISSYLESFSICYLNCLLKHLPRKCFESVRISFQKVAELILRNKNRDVVEIGLDCLFRLSLCNKSFVEICKYKELPVVLRALLNSNDDQIKEITFIFIELLVDKFNGDATKLICTSGVIELLFGNISFKNPCFRNVLKCLQRIGTEVELMSSSFVPHGISQIVKAIDSNHDYENGLLPVLVKITNSFIMYYNGPLDLFICPSILGQFLKAISDIMEDCTAQLGILGITCVANIFRYERETESMPLKELNKFLNFVERFARKQIYNSRHLKQSNKECVITKSDMKIEEKSLCILLPTLLSLLREVHAFLYTNKKTPIKIPEVIMEIECSLSYIFFSVVMNLVSQLIYKNVTVEDLLSVLRITTMYAYGICSDISVKEITNICGGIFDQFQTFKNCVSNALKDKICESFTLLLPLFYKICFLVGTENVKPALFSPGYHTFNDKKQELSVPFCSMSFPKEVLLAVITINSSIYNNLSISHLSKRRHLTDVLKRDEFKIWISTLVRGFKYFTSVDFEYLEKYMALSIRGQEFIDISASAISVVCVLINCNIKHIKKLQRSPLVEDGDHEANSLGHCFIFPSKALKQIIQFPTKAGVNFFLLVSVLITVEFLITYMCLPKFRNVFDNSAIIDEYNKGLDILSLALFDRLQPVHTLVLLRTPRFSTYLENCSPCWIKMAQKIILQCHSDELLIEEQVFSLLPTTYILLSNTWTVWYNSLMKFDNADVLQRLVLTFEIQTLSLKEKDGSIETSHSSVQRKQLALYICDCLSILPNNLPGSFSDVFTSNYELKYAYVKMLKVTCMFLHEVFLYSQFVIMVAQQIIGLLANERFDPNSSLRNDLLKIILHLLMNSDGNTQVQIVKLLCSEIQTWESCIFRFSKETSEGSAANRLKIHTEKFQITAAEWDSILGIGASINICTKHLSVNHDIVDSVRSLLFMNPETILAILSHNQVTNGSPFIESSALVCLLESFYGPLSHLLWPDISENSSENYYYELFMCLNTKIMDITHRFTQELSIEVYGCLIKYICSTTTKQSFINTFLLTSPWSNIILEHLQIDGSVNNAEKFSSSFLAFANVLLSTKCPSICSVLNKNQLRELLLAYIHDEGLYDSITKTYLGSISLKIASPDFEVLDSRERLCLEIMVASNNLQPTLSISNRFNLFYKKIFCL</sequence>
<dbReference type="InterPro" id="IPR016024">
    <property type="entry name" value="ARM-type_fold"/>
</dbReference>
<dbReference type="InterPro" id="IPR011989">
    <property type="entry name" value="ARM-like"/>
</dbReference>
<name>A0AA85FND9_9TREM</name>
<dbReference type="Proteomes" id="UP000050792">
    <property type="component" value="Unassembled WGS sequence"/>
</dbReference>
<dbReference type="Gene3D" id="1.25.10.10">
    <property type="entry name" value="Leucine-rich Repeat Variant"/>
    <property type="match status" value="1"/>
</dbReference>
<feature type="transmembrane region" description="Helical" evidence="1">
    <location>
        <begin position="763"/>
        <end position="782"/>
    </location>
</feature>
<evidence type="ECO:0000313" key="4">
    <source>
        <dbReference type="WBParaSite" id="SRDH1_5480.2"/>
    </source>
</evidence>
<dbReference type="WBParaSite" id="SRDH1_5480.2">
    <property type="protein sequence ID" value="SRDH1_5480.2"/>
    <property type="gene ID" value="SRDH1_5480"/>
</dbReference>
<reference evidence="4" key="2">
    <citation type="submission" date="2023-11" db="UniProtKB">
        <authorList>
            <consortium name="WormBaseParasite"/>
        </authorList>
    </citation>
    <scope>IDENTIFICATION</scope>
</reference>
<proteinExistence type="predicted"/>
<keyword evidence="3" id="KW-1185">Reference proteome</keyword>
<organism evidence="3 4">
    <name type="scientific">Schistosoma rodhaini</name>
    <dbReference type="NCBI Taxonomy" id="6188"/>
    <lineage>
        <taxon>Eukaryota</taxon>
        <taxon>Metazoa</taxon>
        <taxon>Spiralia</taxon>
        <taxon>Lophotrochozoa</taxon>
        <taxon>Platyhelminthes</taxon>
        <taxon>Trematoda</taxon>
        <taxon>Digenea</taxon>
        <taxon>Strigeidida</taxon>
        <taxon>Schistosomatoidea</taxon>
        <taxon>Schistosomatidae</taxon>
        <taxon>Schistosoma</taxon>
    </lineage>
</organism>
<dbReference type="PROSITE" id="PS50835">
    <property type="entry name" value="IG_LIKE"/>
    <property type="match status" value="1"/>
</dbReference>
<keyword evidence="1" id="KW-0812">Transmembrane</keyword>
<reference evidence="3" key="1">
    <citation type="submission" date="2022-06" db="EMBL/GenBank/DDBJ databases">
        <authorList>
            <person name="Berger JAMES D."/>
            <person name="Berger JAMES D."/>
        </authorList>
    </citation>
    <scope>NUCLEOTIDE SEQUENCE [LARGE SCALE GENOMIC DNA]</scope>
</reference>
<dbReference type="InterPro" id="IPR007110">
    <property type="entry name" value="Ig-like_dom"/>
</dbReference>
<evidence type="ECO:0000256" key="1">
    <source>
        <dbReference type="SAM" id="Phobius"/>
    </source>
</evidence>